<feature type="compositionally biased region" description="Low complexity" evidence="1">
    <location>
        <begin position="158"/>
        <end position="170"/>
    </location>
</feature>
<protein>
    <submittedName>
        <fullName evidence="3">Protein diaphanous homolog 1-like</fullName>
    </submittedName>
</protein>
<accession>A0A6P8ZSS2</accession>
<evidence type="ECO:0000313" key="2">
    <source>
        <dbReference type="Proteomes" id="UP000515158"/>
    </source>
</evidence>
<feature type="region of interest" description="Disordered" evidence="1">
    <location>
        <begin position="69"/>
        <end position="90"/>
    </location>
</feature>
<evidence type="ECO:0000256" key="1">
    <source>
        <dbReference type="SAM" id="MobiDB-lite"/>
    </source>
</evidence>
<dbReference type="RefSeq" id="XP_034248309.1">
    <property type="nucleotide sequence ID" value="XM_034392418.1"/>
</dbReference>
<proteinExistence type="predicted"/>
<dbReference type="KEGG" id="tpal:117649540"/>
<gene>
    <name evidence="3" type="primary">LOC117649540</name>
</gene>
<dbReference type="OrthoDB" id="10649826at2759"/>
<dbReference type="AlphaFoldDB" id="A0A6P8ZSS2"/>
<dbReference type="Proteomes" id="UP000515158">
    <property type="component" value="Unplaced"/>
</dbReference>
<name>A0A6P8ZSS2_THRPL</name>
<dbReference type="InParanoid" id="A0A6P8ZSS2"/>
<evidence type="ECO:0000313" key="3">
    <source>
        <dbReference type="RefSeq" id="XP_034248309.1"/>
    </source>
</evidence>
<feature type="region of interest" description="Disordered" evidence="1">
    <location>
        <begin position="130"/>
        <end position="207"/>
    </location>
</feature>
<feature type="compositionally biased region" description="Low complexity" evidence="1">
    <location>
        <begin position="190"/>
        <end position="207"/>
    </location>
</feature>
<reference evidence="3" key="1">
    <citation type="submission" date="2025-08" db="UniProtKB">
        <authorList>
            <consortium name="RefSeq"/>
        </authorList>
    </citation>
    <scope>IDENTIFICATION</scope>
    <source>
        <tissue evidence="3">Total insect</tissue>
    </source>
</reference>
<dbReference type="GeneID" id="117649540"/>
<sequence>MVTAPAEALAPPHVVRGHALRGGAPARGARAVVLRRVDGVDPPESMALVQRQRRILQLHKERWPWSRIPREDARVPAPHEAPKTDSSPTLRQLTEQTAALWRNNQQLQRRLAALQAETYAALAKKRPTACSMGVLSPPSSPESSSSSPRPCSPPPSSLPSSPASSCWSSPPCSPAGSDLDATWRFGLPYSPGSPGGPASPASPDFRA</sequence>
<organism evidence="3">
    <name type="scientific">Thrips palmi</name>
    <name type="common">Melon thrips</name>
    <dbReference type="NCBI Taxonomy" id="161013"/>
    <lineage>
        <taxon>Eukaryota</taxon>
        <taxon>Metazoa</taxon>
        <taxon>Ecdysozoa</taxon>
        <taxon>Arthropoda</taxon>
        <taxon>Hexapoda</taxon>
        <taxon>Insecta</taxon>
        <taxon>Pterygota</taxon>
        <taxon>Neoptera</taxon>
        <taxon>Paraneoptera</taxon>
        <taxon>Thysanoptera</taxon>
        <taxon>Terebrantia</taxon>
        <taxon>Thripoidea</taxon>
        <taxon>Thripidae</taxon>
        <taxon>Thrips</taxon>
    </lineage>
</organism>
<keyword evidence="2" id="KW-1185">Reference proteome</keyword>